<reference evidence="2 3" key="1">
    <citation type="submission" date="2019-02" db="EMBL/GenBank/DDBJ databases">
        <title>Deep-cultivation of Planctomycetes and their phenomic and genomic characterization uncovers novel biology.</title>
        <authorList>
            <person name="Wiegand S."/>
            <person name="Jogler M."/>
            <person name="Boedeker C."/>
            <person name="Pinto D."/>
            <person name="Vollmers J."/>
            <person name="Rivas-Marin E."/>
            <person name="Kohn T."/>
            <person name="Peeters S.H."/>
            <person name="Heuer A."/>
            <person name="Rast P."/>
            <person name="Oberbeckmann S."/>
            <person name="Bunk B."/>
            <person name="Jeske O."/>
            <person name="Meyerdierks A."/>
            <person name="Storesund J.E."/>
            <person name="Kallscheuer N."/>
            <person name="Luecker S."/>
            <person name="Lage O.M."/>
            <person name="Pohl T."/>
            <person name="Merkel B.J."/>
            <person name="Hornburger P."/>
            <person name="Mueller R.-W."/>
            <person name="Bruemmer F."/>
            <person name="Labrenz M."/>
            <person name="Spormann A.M."/>
            <person name="Op den Camp H."/>
            <person name="Overmann J."/>
            <person name="Amann R."/>
            <person name="Jetten M.S.M."/>
            <person name="Mascher T."/>
            <person name="Medema M.H."/>
            <person name="Devos D.P."/>
            <person name="Kaster A.-K."/>
            <person name="Ovreas L."/>
            <person name="Rohde M."/>
            <person name="Galperin M.Y."/>
            <person name="Jogler C."/>
        </authorList>
    </citation>
    <scope>NUCLEOTIDE SEQUENCE [LARGE SCALE GENOMIC DNA]</scope>
    <source>
        <strain evidence="2 3">Q31a</strain>
    </source>
</reference>
<feature type="compositionally biased region" description="Basic and acidic residues" evidence="1">
    <location>
        <begin position="53"/>
        <end position="65"/>
    </location>
</feature>
<evidence type="ECO:0000256" key="1">
    <source>
        <dbReference type="SAM" id="MobiDB-lite"/>
    </source>
</evidence>
<evidence type="ECO:0000313" key="3">
    <source>
        <dbReference type="Proteomes" id="UP000318017"/>
    </source>
</evidence>
<evidence type="ECO:0000313" key="2">
    <source>
        <dbReference type="EMBL" id="QDV27818.1"/>
    </source>
</evidence>
<dbReference type="RefSeq" id="WP_145085799.1">
    <property type="nucleotide sequence ID" value="NZ_CP036298.1"/>
</dbReference>
<name>A0A518GGY2_9BACT</name>
<gene>
    <name evidence="2" type="ORF">Q31a_62110</name>
</gene>
<dbReference type="AlphaFoldDB" id="A0A518GGY2"/>
<proteinExistence type="predicted"/>
<feature type="region of interest" description="Disordered" evidence="1">
    <location>
        <begin position="53"/>
        <end position="103"/>
    </location>
</feature>
<dbReference type="Proteomes" id="UP000318017">
    <property type="component" value="Chromosome"/>
</dbReference>
<feature type="compositionally biased region" description="Pro residues" evidence="1">
    <location>
        <begin position="94"/>
        <end position="103"/>
    </location>
</feature>
<dbReference type="EMBL" id="CP036298">
    <property type="protein sequence ID" value="QDV27818.1"/>
    <property type="molecule type" value="Genomic_DNA"/>
</dbReference>
<protein>
    <submittedName>
        <fullName evidence="2">Uncharacterized protein</fullName>
    </submittedName>
</protein>
<sequence>MRKLLGTIMIGVILIGIVGLARGWFSVSTDTESEEPSIQLKIDKDRFKEDADRLKSGVQDLKDRVQTSPEDGSEVEVAPAPGPSTAEPSERAPVLPPTQFPPI</sequence>
<keyword evidence="3" id="KW-1185">Reference proteome</keyword>
<organism evidence="2 3">
    <name type="scientific">Aureliella helgolandensis</name>
    <dbReference type="NCBI Taxonomy" id="2527968"/>
    <lineage>
        <taxon>Bacteria</taxon>
        <taxon>Pseudomonadati</taxon>
        <taxon>Planctomycetota</taxon>
        <taxon>Planctomycetia</taxon>
        <taxon>Pirellulales</taxon>
        <taxon>Pirellulaceae</taxon>
        <taxon>Aureliella</taxon>
    </lineage>
</organism>
<accession>A0A518GGY2</accession>
<dbReference type="KEGG" id="ahel:Q31a_62110"/>